<feature type="compositionally biased region" description="Polar residues" evidence="1">
    <location>
        <begin position="1"/>
        <end position="12"/>
    </location>
</feature>
<evidence type="ECO:0000256" key="1">
    <source>
        <dbReference type="SAM" id="MobiDB-lite"/>
    </source>
</evidence>
<gene>
    <name evidence="2" type="ORF">E2C01_095236</name>
</gene>
<proteinExistence type="predicted"/>
<dbReference type="EMBL" id="VSRR010119946">
    <property type="protein sequence ID" value="MPC99798.1"/>
    <property type="molecule type" value="Genomic_DNA"/>
</dbReference>
<feature type="region of interest" description="Disordered" evidence="1">
    <location>
        <begin position="1"/>
        <end position="27"/>
    </location>
</feature>
<comment type="caution">
    <text evidence="2">The sequence shown here is derived from an EMBL/GenBank/DDBJ whole genome shotgun (WGS) entry which is preliminary data.</text>
</comment>
<reference evidence="2 3" key="1">
    <citation type="submission" date="2019-05" db="EMBL/GenBank/DDBJ databases">
        <title>Another draft genome of Portunus trituberculatus and its Hox gene families provides insights of decapod evolution.</title>
        <authorList>
            <person name="Jeong J.-H."/>
            <person name="Song I."/>
            <person name="Kim S."/>
            <person name="Choi T."/>
            <person name="Kim D."/>
            <person name="Ryu S."/>
            <person name="Kim W."/>
        </authorList>
    </citation>
    <scope>NUCLEOTIDE SEQUENCE [LARGE SCALE GENOMIC DNA]</scope>
    <source>
        <tissue evidence="2">Muscle</tissue>
    </source>
</reference>
<evidence type="ECO:0000313" key="3">
    <source>
        <dbReference type="Proteomes" id="UP000324222"/>
    </source>
</evidence>
<organism evidence="2 3">
    <name type="scientific">Portunus trituberculatus</name>
    <name type="common">Swimming crab</name>
    <name type="synonym">Neptunus trituberculatus</name>
    <dbReference type="NCBI Taxonomy" id="210409"/>
    <lineage>
        <taxon>Eukaryota</taxon>
        <taxon>Metazoa</taxon>
        <taxon>Ecdysozoa</taxon>
        <taxon>Arthropoda</taxon>
        <taxon>Crustacea</taxon>
        <taxon>Multicrustacea</taxon>
        <taxon>Malacostraca</taxon>
        <taxon>Eumalacostraca</taxon>
        <taxon>Eucarida</taxon>
        <taxon>Decapoda</taxon>
        <taxon>Pleocyemata</taxon>
        <taxon>Brachyura</taxon>
        <taxon>Eubrachyura</taxon>
        <taxon>Portunoidea</taxon>
        <taxon>Portunidae</taxon>
        <taxon>Portuninae</taxon>
        <taxon>Portunus</taxon>
    </lineage>
</organism>
<dbReference type="AlphaFoldDB" id="A0A5B7K3P2"/>
<keyword evidence="3" id="KW-1185">Reference proteome</keyword>
<evidence type="ECO:0000313" key="2">
    <source>
        <dbReference type="EMBL" id="MPC99798.1"/>
    </source>
</evidence>
<sequence>MNEYRTTAQRRNISARGNAYPRMLTKS</sequence>
<accession>A0A5B7K3P2</accession>
<dbReference type="Proteomes" id="UP000324222">
    <property type="component" value="Unassembled WGS sequence"/>
</dbReference>
<protein>
    <submittedName>
        <fullName evidence="2">Uncharacterized protein</fullName>
    </submittedName>
</protein>
<name>A0A5B7K3P2_PORTR</name>